<dbReference type="EMBL" id="JPVQ01000107">
    <property type="protein sequence ID" value="KGR80300.1"/>
    <property type="molecule type" value="Genomic_DNA"/>
</dbReference>
<proteinExistence type="predicted"/>
<accession>A0A0A3IA38</accession>
<dbReference type="OrthoDB" id="2897530at2"/>
<evidence type="ECO:0000313" key="1">
    <source>
        <dbReference type="EMBL" id="KGR80300.1"/>
    </source>
</evidence>
<sequence>MKKKKSEEVQVDPLAWLEGDDPFGLNDPIELVNFVCTECKKNDEVPAYIIGEFMVDKKPGEPVTLECPYCNGEMFEAKDDPSE</sequence>
<organism evidence="1 2">
    <name type="scientific">Ureibacillus massiliensis 4400831 = CIP 108448 = CCUG 49529</name>
    <dbReference type="NCBI Taxonomy" id="1211035"/>
    <lineage>
        <taxon>Bacteria</taxon>
        <taxon>Bacillati</taxon>
        <taxon>Bacillota</taxon>
        <taxon>Bacilli</taxon>
        <taxon>Bacillales</taxon>
        <taxon>Caryophanaceae</taxon>
        <taxon>Ureibacillus</taxon>
    </lineage>
</organism>
<name>A0A0A3IA38_9BACL</name>
<protein>
    <submittedName>
        <fullName evidence="1">Uncharacterized protein</fullName>
    </submittedName>
</protein>
<gene>
    <name evidence="1" type="ORF">CD30_19750</name>
</gene>
<reference evidence="1 2" key="1">
    <citation type="submission" date="2014-02" db="EMBL/GenBank/DDBJ databases">
        <title>Draft genome sequence of Lysinibacillus massiliensis CCUG 49529.</title>
        <authorList>
            <person name="Zhang F."/>
            <person name="Wang G."/>
            <person name="Zhang L."/>
        </authorList>
    </citation>
    <scope>NUCLEOTIDE SEQUENCE [LARGE SCALE GENOMIC DNA]</scope>
    <source>
        <strain evidence="1 2">CCUG 49529</strain>
    </source>
</reference>
<evidence type="ECO:0000313" key="2">
    <source>
        <dbReference type="Proteomes" id="UP000030595"/>
    </source>
</evidence>
<dbReference type="Proteomes" id="UP000030595">
    <property type="component" value="Unassembled WGS sequence"/>
</dbReference>
<dbReference type="eggNOG" id="ENOG5033I81">
    <property type="taxonomic scope" value="Bacteria"/>
</dbReference>
<comment type="caution">
    <text evidence="1">The sequence shown here is derived from an EMBL/GenBank/DDBJ whole genome shotgun (WGS) entry which is preliminary data.</text>
</comment>
<dbReference type="AlphaFoldDB" id="A0A0A3IA38"/>
<dbReference type="RefSeq" id="WP_036180743.1">
    <property type="nucleotide sequence ID" value="NZ_AVCZ01000107.1"/>
</dbReference>
<keyword evidence="2" id="KW-1185">Reference proteome</keyword>